<name>A0A839GRC5_9BACT</name>
<keyword evidence="2" id="KW-1185">Reference proteome</keyword>
<protein>
    <submittedName>
        <fullName evidence="1">Uncharacterized protein YjaZ</fullName>
    </submittedName>
</protein>
<dbReference type="Proteomes" id="UP000563094">
    <property type="component" value="Unassembled WGS sequence"/>
</dbReference>
<gene>
    <name evidence="1" type="ORF">FHS90_004145</name>
</gene>
<dbReference type="EMBL" id="JACJIQ010000022">
    <property type="protein sequence ID" value="MBA9079409.1"/>
    <property type="molecule type" value="Genomic_DNA"/>
</dbReference>
<dbReference type="AlphaFoldDB" id="A0A839GRC5"/>
<accession>A0A839GRC5</accession>
<organism evidence="1 2">
    <name type="scientific">Rufibacter quisquiliarum</name>
    <dbReference type="NCBI Taxonomy" id="1549639"/>
    <lineage>
        <taxon>Bacteria</taxon>
        <taxon>Pseudomonadati</taxon>
        <taxon>Bacteroidota</taxon>
        <taxon>Cytophagia</taxon>
        <taxon>Cytophagales</taxon>
        <taxon>Hymenobacteraceae</taxon>
        <taxon>Rufibacter</taxon>
    </lineage>
</organism>
<comment type="caution">
    <text evidence="1">The sequence shown here is derived from an EMBL/GenBank/DDBJ whole genome shotgun (WGS) entry which is preliminary data.</text>
</comment>
<evidence type="ECO:0000313" key="2">
    <source>
        <dbReference type="Proteomes" id="UP000563094"/>
    </source>
</evidence>
<sequence>MFGLFDKRTSKIEFTEESEEKFNHLLTEIYEILRDSAYTIQADRIKEILFAVQKEDPELFEQKVISAELLGGAGSVVDVWIEKEEKMKRMDSLMNDFLELTFKSGLNQRALKARMTRKMKNN</sequence>
<dbReference type="RefSeq" id="WP_066833379.1">
    <property type="nucleotide sequence ID" value="NZ_JACJIQ010000022.1"/>
</dbReference>
<proteinExistence type="predicted"/>
<evidence type="ECO:0000313" key="1">
    <source>
        <dbReference type="EMBL" id="MBA9079409.1"/>
    </source>
</evidence>
<reference evidence="1 2" key="1">
    <citation type="submission" date="2020-08" db="EMBL/GenBank/DDBJ databases">
        <title>Genomic Encyclopedia of Type Strains, Phase IV (KMG-IV): sequencing the most valuable type-strain genomes for metagenomic binning, comparative biology and taxonomic classification.</title>
        <authorList>
            <person name="Goeker M."/>
        </authorList>
    </citation>
    <scope>NUCLEOTIDE SEQUENCE [LARGE SCALE GENOMIC DNA]</scope>
    <source>
        <strain evidence="1 2">DSM 29854</strain>
    </source>
</reference>